<keyword evidence="6" id="KW-1185">Reference proteome</keyword>
<evidence type="ECO:0000313" key="5">
    <source>
        <dbReference type="EMBL" id="KAJ4824353.1"/>
    </source>
</evidence>
<accession>A0A9Q0J0X2</accession>
<reference evidence="5" key="1">
    <citation type="submission" date="2022-02" db="EMBL/GenBank/DDBJ databases">
        <authorList>
            <person name="Henning P.M."/>
            <person name="McCubbin A.G."/>
            <person name="Shore J.S."/>
        </authorList>
    </citation>
    <scope>NUCLEOTIDE SEQUENCE</scope>
    <source>
        <strain evidence="5">F60SS</strain>
        <tissue evidence="5">Leaves</tissue>
    </source>
</reference>
<protein>
    <recommendedName>
        <fullName evidence="4">Phorbol-ester/DAG-type domain-containing protein</fullName>
    </recommendedName>
</protein>
<keyword evidence="1" id="KW-0479">Metal-binding</keyword>
<dbReference type="InterPro" id="IPR002219">
    <property type="entry name" value="PKC_DAG/PE"/>
</dbReference>
<name>A0A9Q0J0X2_9ROSI</name>
<dbReference type="SMART" id="SM00109">
    <property type="entry name" value="C1"/>
    <property type="match status" value="3"/>
</dbReference>
<dbReference type="AlphaFoldDB" id="A0A9Q0J0X2"/>
<evidence type="ECO:0000313" key="6">
    <source>
        <dbReference type="Proteomes" id="UP001141552"/>
    </source>
</evidence>
<feature type="domain" description="Phorbol-ester/DAG-type" evidence="4">
    <location>
        <begin position="14"/>
        <end position="75"/>
    </location>
</feature>
<dbReference type="InterPro" id="IPR004146">
    <property type="entry name" value="DC1"/>
</dbReference>
<sequence length="408" mass="46810">MKLPQEILHPYHPRHPLRIYEAKEHENLDCDACRSLLTDIFLMPSHAYRCSICGFHLHFLCAKRYLFISPLKHKCHQHILHYMEKKLLVGNPDDFLEEHWTNSDKVVNNDCEADVVTSQISQEYPVLADLDEIQDFSNNHELTLYDDRDGSKSYSTSSVKVCDGCKELIRKESHYSCCFCSSYYHKLCAELPLKIRHPLHSLHPLTLSVQQSRLPALCDGCLHVSQGVSCYKCKECKFMLHIECAHQFQNSQTNKKVITSSIHDHELTHVTCMEDSTIFCGACIAPIIPQPAYGCFSCFIFFHEACVEIPQCREHPYHPQHPLLINQQPDGGSKICSACGSRIFNQVTYACSECKFAIHVSCADYVTSTLKSSCHDHILFSFATEAFLKRFLKEINKTKRRLNCITND</sequence>
<dbReference type="EMBL" id="JAKUCV010007203">
    <property type="protein sequence ID" value="KAJ4824353.1"/>
    <property type="molecule type" value="Genomic_DNA"/>
</dbReference>
<dbReference type="InterPro" id="IPR046349">
    <property type="entry name" value="C1-like_sf"/>
</dbReference>
<keyword evidence="3" id="KW-0862">Zinc</keyword>
<keyword evidence="2" id="KW-0677">Repeat</keyword>
<comment type="caution">
    <text evidence="5">The sequence shown here is derived from an EMBL/GenBank/DDBJ whole genome shotgun (WGS) entry which is preliminary data.</text>
</comment>
<dbReference type="PANTHER" id="PTHR46288:SF27">
    <property type="entry name" value="CYSTEINE_HISTIDINE-RICH C1 DOMAIN FAMILY PROTEIN"/>
    <property type="match status" value="1"/>
</dbReference>
<gene>
    <name evidence="5" type="ORF">Tsubulata_009405</name>
</gene>
<evidence type="ECO:0000256" key="1">
    <source>
        <dbReference type="ARBA" id="ARBA00022723"/>
    </source>
</evidence>
<evidence type="ECO:0000259" key="4">
    <source>
        <dbReference type="PROSITE" id="PS50081"/>
    </source>
</evidence>
<dbReference type="PROSITE" id="PS50081">
    <property type="entry name" value="ZF_DAG_PE_2"/>
    <property type="match status" value="2"/>
</dbReference>
<dbReference type="PANTHER" id="PTHR46288">
    <property type="entry name" value="PHORBOL-ESTER/DAG-TYPE DOMAIN-CONTAINING PROTEIN"/>
    <property type="match status" value="1"/>
</dbReference>
<dbReference type="Gene3D" id="3.30.60.20">
    <property type="match status" value="1"/>
</dbReference>
<evidence type="ECO:0000256" key="3">
    <source>
        <dbReference type="ARBA" id="ARBA00022833"/>
    </source>
</evidence>
<dbReference type="OrthoDB" id="1650216at2759"/>
<organism evidence="5 6">
    <name type="scientific">Turnera subulata</name>
    <dbReference type="NCBI Taxonomy" id="218843"/>
    <lineage>
        <taxon>Eukaryota</taxon>
        <taxon>Viridiplantae</taxon>
        <taxon>Streptophyta</taxon>
        <taxon>Embryophyta</taxon>
        <taxon>Tracheophyta</taxon>
        <taxon>Spermatophyta</taxon>
        <taxon>Magnoliopsida</taxon>
        <taxon>eudicotyledons</taxon>
        <taxon>Gunneridae</taxon>
        <taxon>Pentapetalae</taxon>
        <taxon>rosids</taxon>
        <taxon>fabids</taxon>
        <taxon>Malpighiales</taxon>
        <taxon>Passifloraceae</taxon>
        <taxon>Turnera</taxon>
    </lineage>
</organism>
<reference evidence="5" key="2">
    <citation type="journal article" date="2023" name="Plants (Basel)">
        <title>Annotation of the Turnera subulata (Passifloraceae) Draft Genome Reveals the S-Locus Evolved after the Divergence of Turneroideae from Passifloroideae in a Stepwise Manner.</title>
        <authorList>
            <person name="Henning P.M."/>
            <person name="Roalson E.H."/>
            <person name="Mir W."/>
            <person name="McCubbin A.G."/>
            <person name="Shore J.S."/>
        </authorList>
    </citation>
    <scope>NUCLEOTIDE SEQUENCE</scope>
    <source>
        <strain evidence="5">F60SS</strain>
    </source>
</reference>
<evidence type="ECO:0000256" key="2">
    <source>
        <dbReference type="ARBA" id="ARBA00022737"/>
    </source>
</evidence>
<proteinExistence type="predicted"/>
<dbReference type="SUPFAM" id="SSF57889">
    <property type="entry name" value="Cysteine-rich domain"/>
    <property type="match status" value="3"/>
</dbReference>
<dbReference type="GO" id="GO:0046872">
    <property type="term" value="F:metal ion binding"/>
    <property type="evidence" value="ECO:0007669"/>
    <property type="project" value="UniProtKB-KW"/>
</dbReference>
<dbReference type="Proteomes" id="UP001141552">
    <property type="component" value="Unassembled WGS sequence"/>
</dbReference>
<dbReference type="Pfam" id="PF03107">
    <property type="entry name" value="C1_2"/>
    <property type="match status" value="3"/>
</dbReference>
<feature type="domain" description="Phorbol-ester/DAG-type" evidence="4">
    <location>
        <begin position="320"/>
        <end position="374"/>
    </location>
</feature>